<dbReference type="AlphaFoldDB" id="A0A0F2TCE2"/>
<name>A0A0F2TCE2_STRR3</name>
<evidence type="ECO:0000313" key="2">
    <source>
        <dbReference type="EMBL" id="KJS59402.1"/>
    </source>
</evidence>
<sequence length="63" mass="6647">MNNACTTPAPGAGPAGRWNGCASRAVDGRRGRPDLEPFWPSRQPHLFDQTCPGSPGASRPCGR</sequence>
<keyword evidence="3" id="KW-1185">Reference proteome</keyword>
<dbReference type="PATRIC" id="fig|359131.3.peg.6669"/>
<evidence type="ECO:0000313" key="3">
    <source>
        <dbReference type="Proteomes" id="UP000033699"/>
    </source>
</evidence>
<gene>
    <name evidence="2" type="ORF">VM95_27290</name>
</gene>
<reference evidence="2 3" key="1">
    <citation type="submission" date="2015-02" db="EMBL/GenBank/DDBJ databases">
        <authorList>
            <person name="Ju K.-S."/>
            <person name="Doroghazi J.R."/>
            <person name="Metcalf W."/>
        </authorList>
    </citation>
    <scope>NUCLEOTIDE SEQUENCE [LARGE SCALE GENOMIC DNA]</scope>
    <source>
        <strain evidence="2 3">ATCC 31215</strain>
    </source>
</reference>
<organism evidence="2 3">
    <name type="scientific">Streptomyces rubellomurinus (strain ATCC 31215)</name>
    <dbReference type="NCBI Taxonomy" id="359131"/>
    <lineage>
        <taxon>Bacteria</taxon>
        <taxon>Bacillati</taxon>
        <taxon>Actinomycetota</taxon>
        <taxon>Actinomycetes</taxon>
        <taxon>Kitasatosporales</taxon>
        <taxon>Streptomycetaceae</taxon>
        <taxon>Streptomyces</taxon>
    </lineage>
</organism>
<protein>
    <submittedName>
        <fullName evidence="2">Uncharacterized protein</fullName>
    </submittedName>
</protein>
<comment type="caution">
    <text evidence="2">The sequence shown here is derived from an EMBL/GenBank/DDBJ whole genome shotgun (WGS) entry which is preliminary data.</text>
</comment>
<dbReference type="EMBL" id="JZKH01000069">
    <property type="protein sequence ID" value="KJS59402.1"/>
    <property type="molecule type" value="Genomic_DNA"/>
</dbReference>
<feature type="region of interest" description="Disordered" evidence="1">
    <location>
        <begin position="1"/>
        <end position="63"/>
    </location>
</feature>
<dbReference type="Proteomes" id="UP000033699">
    <property type="component" value="Unassembled WGS sequence"/>
</dbReference>
<proteinExistence type="predicted"/>
<accession>A0A0F2TCE2</accession>
<feature type="compositionally biased region" description="Basic and acidic residues" evidence="1">
    <location>
        <begin position="26"/>
        <end position="35"/>
    </location>
</feature>
<evidence type="ECO:0000256" key="1">
    <source>
        <dbReference type="SAM" id="MobiDB-lite"/>
    </source>
</evidence>